<dbReference type="InterPro" id="IPR013128">
    <property type="entry name" value="Peptidase_C1A"/>
</dbReference>
<dbReference type="AlphaFoldDB" id="A0ABD1YZT3"/>
<proteinExistence type="inferred from homology"/>
<evidence type="ECO:0000259" key="2">
    <source>
        <dbReference type="Pfam" id="PF00112"/>
    </source>
</evidence>
<dbReference type="PANTHER" id="PTHR12411">
    <property type="entry name" value="CYSTEINE PROTEASE FAMILY C1-RELATED"/>
    <property type="match status" value="1"/>
</dbReference>
<dbReference type="EMBL" id="JBHFFA010000003">
    <property type="protein sequence ID" value="KAL2636288.1"/>
    <property type="molecule type" value="Genomic_DNA"/>
</dbReference>
<evidence type="ECO:0000313" key="4">
    <source>
        <dbReference type="Proteomes" id="UP001605036"/>
    </source>
</evidence>
<name>A0ABD1YZT3_9MARC</name>
<accession>A0ABD1YZT3</accession>
<reference evidence="3 4" key="1">
    <citation type="submission" date="2024-09" db="EMBL/GenBank/DDBJ databases">
        <title>Chromosome-scale assembly of Riccia fluitans.</title>
        <authorList>
            <person name="Paukszto L."/>
            <person name="Sawicki J."/>
            <person name="Karawczyk K."/>
            <person name="Piernik-Szablinska J."/>
            <person name="Szczecinska M."/>
            <person name="Mazdziarz M."/>
        </authorList>
    </citation>
    <scope>NUCLEOTIDE SEQUENCE [LARGE SCALE GENOMIC DNA]</scope>
    <source>
        <strain evidence="3">Rf_01</strain>
        <tissue evidence="3">Aerial parts of the thallus</tissue>
    </source>
</reference>
<gene>
    <name evidence="3" type="ORF">R1flu_007767</name>
</gene>
<dbReference type="InterPro" id="IPR038765">
    <property type="entry name" value="Papain-like_cys_pep_sf"/>
</dbReference>
<dbReference type="Pfam" id="PF00112">
    <property type="entry name" value="Peptidase_C1"/>
    <property type="match status" value="1"/>
</dbReference>
<dbReference type="SUPFAM" id="SSF54001">
    <property type="entry name" value="Cysteine proteinases"/>
    <property type="match status" value="1"/>
</dbReference>
<protein>
    <recommendedName>
        <fullName evidence="2">Peptidase C1A papain C-terminal domain-containing protein</fullName>
    </recommendedName>
</protein>
<evidence type="ECO:0000256" key="1">
    <source>
        <dbReference type="ARBA" id="ARBA00008455"/>
    </source>
</evidence>
<feature type="domain" description="Peptidase C1A papain C-terminal" evidence="2">
    <location>
        <begin position="2"/>
        <end position="92"/>
    </location>
</feature>
<dbReference type="Proteomes" id="UP001605036">
    <property type="component" value="Unassembled WGS sequence"/>
</dbReference>
<comment type="caution">
    <text evidence="3">The sequence shown here is derived from an EMBL/GenBank/DDBJ whole genome shotgun (WGS) entry which is preliminary data.</text>
</comment>
<dbReference type="InterPro" id="IPR000668">
    <property type="entry name" value="Peptidase_C1A_C"/>
</dbReference>
<comment type="similarity">
    <text evidence="1">Belongs to the peptidase C1 family.</text>
</comment>
<evidence type="ECO:0000313" key="3">
    <source>
        <dbReference type="EMBL" id="KAL2636288.1"/>
    </source>
</evidence>
<dbReference type="Gene3D" id="3.90.70.10">
    <property type="entry name" value="Cysteine proteinases"/>
    <property type="match status" value="1"/>
</dbReference>
<keyword evidence="4" id="KW-1185">Reference proteome</keyword>
<organism evidence="3 4">
    <name type="scientific">Riccia fluitans</name>
    <dbReference type="NCBI Taxonomy" id="41844"/>
    <lineage>
        <taxon>Eukaryota</taxon>
        <taxon>Viridiplantae</taxon>
        <taxon>Streptophyta</taxon>
        <taxon>Embryophyta</taxon>
        <taxon>Marchantiophyta</taxon>
        <taxon>Marchantiopsida</taxon>
        <taxon>Marchantiidae</taxon>
        <taxon>Marchantiales</taxon>
        <taxon>Ricciaceae</taxon>
        <taxon>Riccia</taxon>
    </lineage>
</organism>
<sequence length="95" mass="10112">MSEVKNQLGCGRGWAFATAGAIEGFNPSDRHGIGIGTLSLQELIDYADHDTKDERAYGGGSMSLNAFDYVPNNGGLHSESAYPYKGVQGTCIRTP</sequence>